<name>A0AAV4TAM7_CAEEX</name>
<reference evidence="1 2" key="1">
    <citation type="submission" date="2021-06" db="EMBL/GenBank/DDBJ databases">
        <title>Caerostris extrusa draft genome.</title>
        <authorList>
            <person name="Kono N."/>
            <person name="Arakawa K."/>
        </authorList>
    </citation>
    <scope>NUCLEOTIDE SEQUENCE [LARGE SCALE GENOMIC DNA]</scope>
</reference>
<dbReference type="AlphaFoldDB" id="A0AAV4TAM7"/>
<dbReference type="Proteomes" id="UP001054945">
    <property type="component" value="Unassembled WGS sequence"/>
</dbReference>
<sequence>MRTGPPGRGLAQKEQLLMKRRPPGCQVQQSTSDQRAARLDLIAGTRSPTTREREKLISSCCLFREIDCNRKNHIALTLMTLVTEGLGPEMVGFDYYKADTLLEAGVRGSL</sequence>
<accession>A0AAV4TAM7</accession>
<evidence type="ECO:0000313" key="2">
    <source>
        <dbReference type="Proteomes" id="UP001054945"/>
    </source>
</evidence>
<protein>
    <submittedName>
        <fullName evidence="1">Uncharacterized protein</fullName>
    </submittedName>
</protein>
<organism evidence="1 2">
    <name type="scientific">Caerostris extrusa</name>
    <name type="common">Bark spider</name>
    <name type="synonym">Caerostris bankana</name>
    <dbReference type="NCBI Taxonomy" id="172846"/>
    <lineage>
        <taxon>Eukaryota</taxon>
        <taxon>Metazoa</taxon>
        <taxon>Ecdysozoa</taxon>
        <taxon>Arthropoda</taxon>
        <taxon>Chelicerata</taxon>
        <taxon>Arachnida</taxon>
        <taxon>Araneae</taxon>
        <taxon>Araneomorphae</taxon>
        <taxon>Entelegynae</taxon>
        <taxon>Araneoidea</taxon>
        <taxon>Araneidae</taxon>
        <taxon>Caerostris</taxon>
    </lineage>
</organism>
<proteinExistence type="predicted"/>
<gene>
    <name evidence="1" type="ORF">CEXT_250801</name>
</gene>
<dbReference type="EMBL" id="BPLR01010964">
    <property type="protein sequence ID" value="GIY43335.1"/>
    <property type="molecule type" value="Genomic_DNA"/>
</dbReference>
<comment type="caution">
    <text evidence="1">The sequence shown here is derived from an EMBL/GenBank/DDBJ whole genome shotgun (WGS) entry which is preliminary data.</text>
</comment>
<keyword evidence="2" id="KW-1185">Reference proteome</keyword>
<evidence type="ECO:0000313" key="1">
    <source>
        <dbReference type="EMBL" id="GIY43335.1"/>
    </source>
</evidence>